<feature type="transmembrane region" description="Helical" evidence="1">
    <location>
        <begin position="32"/>
        <end position="49"/>
    </location>
</feature>
<sequence>MYSLSISISSSSDSNTDLSFCSTRLASTRTSSTISLWLIYYCVNVIIFFKKTGYKRNPFLNNSGINPNWGIKALLSISEKEACYCVTLTSNKGDQPNHLCRLCLGEKQICMAALNFLMEK</sequence>
<keyword evidence="1" id="KW-1133">Transmembrane helix</keyword>
<keyword evidence="1" id="KW-0472">Membrane</keyword>
<evidence type="ECO:0000313" key="2">
    <source>
        <dbReference type="EMBL" id="RNA32116.1"/>
    </source>
</evidence>
<keyword evidence="3" id="KW-1185">Reference proteome</keyword>
<organism evidence="2 3">
    <name type="scientific">Brachionus plicatilis</name>
    <name type="common">Marine rotifer</name>
    <name type="synonym">Brachionus muelleri</name>
    <dbReference type="NCBI Taxonomy" id="10195"/>
    <lineage>
        <taxon>Eukaryota</taxon>
        <taxon>Metazoa</taxon>
        <taxon>Spiralia</taxon>
        <taxon>Gnathifera</taxon>
        <taxon>Rotifera</taxon>
        <taxon>Eurotatoria</taxon>
        <taxon>Monogononta</taxon>
        <taxon>Pseudotrocha</taxon>
        <taxon>Ploima</taxon>
        <taxon>Brachionidae</taxon>
        <taxon>Brachionus</taxon>
    </lineage>
</organism>
<protein>
    <submittedName>
        <fullName evidence="2">Uncharacterized protein</fullName>
    </submittedName>
</protein>
<accession>A0A3M7S8K5</accession>
<keyword evidence="1" id="KW-0812">Transmembrane</keyword>
<dbReference type="Proteomes" id="UP000276133">
    <property type="component" value="Unassembled WGS sequence"/>
</dbReference>
<reference evidence="2 3" key="1">
    <citation type="journal article" date="2018" name="Sci. Rep.">
        <title>Genomic signatures of local adaptation to the degree of environmental predictability in rotifers.</title>
        <authorList>
            <person name="Franch-Gras L."/>
            <person name="Hahn C."/>
            <person name="Garcia-Roger E.M."/>
            <person name="Carmona M.J."/>
            <person name="Serra M."/>
            <person name="Gomez A."/>
        </authorList>
    </citation>
    <scope>NUCLEOTIDE SEQUENCE [LARGE SCALE GENOMIC DNA]</scope>
    <source>
        <strain evidence="2">HYR1</strain>
    </source>
</reference>
<dbReference type="AlphaFoldDB" id="A0A3M7S8K5"/>
<dbReference type="EMBL" id="REGN01001846">
    <property type="protein sequence ID" value="RNA32116.1"/>
    <property type="molecule type" value="Genomic_DNA"/>
</dbReference>
<evidence type="ECO:0000313" key="3">
    <source>
        <dbReference type="Proteomes" id="UP000276133"/>
    </source>
</evidence>
<comment type="caution">
    <text evidence="2">The sequence shown here is derived from an EMBL/GenBank/DDBJ whole genome shotgun (WGS) entry which is preliminary data.</text>
</comment>
<gene>
    <name evidence="2" type="ORF">BpHYR1_000125</name>
</gene>
<evidence type="ECO:0000256" key="1">
    <source>
        <dbReference type="SAM" id="Phobius"/>
    </source>
</evidence>
<proteinExistence type="predicted"/>
<name>A0A3M7S8K5_BRAPC</name>